<organism evidence="2 3">
    <name type="scientific">Erwinia rhapontici</name>
    <name type="common">Pectobacterium rhapontici</name>
    <dbReference type="NCBI Taxonomy" id="55212"/>
    <lineage>
        <taxon>Bacteria</taxon>
        <taxon>Pseudomonadati</taxon>
        <taxon>Pseudomonadota</taxon>
        <taxon>Gammaproteobacteria</taxon>
        <taxon>Enterobacterales</taxon>
        <taxon>Erwiniaceae</taxon>
        <taxon>Erwinia</taxon>
    </lineage>
</organism>
<evidence type="ECO:0000313" key="2">
    <source>
        <dbReference type="EMBL" id="BCQ36459.1"/>
    </source>
</evidence>
<name>A0ABM7N4N8_ERWRD</name>
<evidence type="ECO:0000259" key="1">
    <source>
        <dbReference type="Pfam" id="PF13744"/>
    </source>
</evidence>
<dbReference type="RefSeq" id="WP_133842248.1">
    <property type="nucleotide sequence ID" value="NZ_AP024329.1"/>
</dbReference>
<keyword evidence="3" id="KW-1185">Reference proteome</keyword>
<proteinExistence type="predicted"/>
<dbReference type="Gene3D" id="1.10.260.40">
    <property type="entry name" value="lambda repressor-like DNA-binding domains"/>
    <property type="match status" value="1"/>
</dbReference>
<dbReference type="EMBL" id="AP024329">
    <property type="protein sequence ID" value="BCQ36459.1"/>
    <property type="molecule type" value="Genomic_DNA"/>
</dbReference>
<dbReference type="GeneID" id="99868113"/>
<dbReference type="Proteomes" id="UP000677515">
    <property type="component" value="Chromosome"/>
</dbReference>
<reference evidence="2 3" key="1">
    <citation type="submission" date="2021-01" db="EMBL/GenBank/DDBJ databases">
        <title>Complete genome sequence of Erwinia rhapontici MAFF 311153.</title>
        <authorList>
            <person name="Morohoshi T."/>
            <person name="Someya N."/>
        </authorList>
    </citation>
    <scope>NUCLEOTIDE SEQUENCE [LARGE SCALE GENOMIC DNA]</scope>
    <source>
        <strain evidence="2 3">MAFF 311153</strain>
    </source>
</reference>
<dbReference type="InterPro" id="IPR010982">
    <property type="entry name" value="Lambda_DNA-bd_dom_sf"/>
</dbReference>
<dbReference type="SUPFAM" id="SSF47413">
    <property type="entry name" value="lambda repressor-like DNA-binding domains"/>
    <property type="match status" value="1"/>
</dbReference>
<evidence type="ECO:0000313" key="3">
    <source>
        <dbReference type="Proteomes" id="UP000677515"/>
    </source>
</evidence>
<dbReference type="InterPro" id="IPR039554">
    <property type="entry name" value="HigA2-like_HTH"/>
</dbReference>
<feature type="domain" description="HigA2-like helix-turn-helix" evidence="1">
    <location>
        <begin position="13"/>
        <end position="86"/>
    </location>
</feature>
<dbReference type="Pfam" id="PF13744">
    <property type="entry name" value="HTH_37"/>
    <property type="match status" value="1"/>
</dbReference>
<gene>
    <name evidence="2" type="ORF">ERHA53_38020</name>
</gene>
<protein>
    <submittedName>
        <fullName evidence="2">Transcriptional regulator</fullName>
    </submittedName>
</protein>
<sequence length="90" mass="10056">MIQRFDSVWDALSDTPKEAEQLKARSQLLMALQEKIDGMPLKEAAVLLGVTVSRISEIRSGKFHLFSLDKLVTLLAKAGYQVKFEIAAIH</sequence>
<accession>A0ABM7N4N8</accession>